<evidence type="ECO:0000256" key="5">
    <source>
        <dbReference type="ARBA" id="ARBA00022679"/>
    </source>
</evidence>
<dbReference type="GO" id="GO:0008270">
    <property type="term" value="F:zinc ion binding"/>
    <property type="evidence" value="ECO:0007669"/>
    <property type="project" value="UniProtKB-KW"/>
</dbReference>
<dbReference type="Pfam" id="PF13639">
    <property type="entry name" value="zf-RING_2"/>
    <property type="match status" value="1"/>
</dbReference>
<dbReference type="PROSITE" id="PS50089">
    <property type="entry name" value="ZF_RING_2"/>
    <property type="match status" value="1"/>
</dbReference>
<feature type="transmembrane region" description="Helical" evidence="16">
    <location>
        <begin position="54"/>
        <end position="77"/>
    </location>
</feature>
<evidence type="ECO:0000256" key="10">
    <source>
        <dbReference type="ARBA" id="ARBA00022833"/>
    </source>
</evidence>
<dbReference type="InterPro" id="IPR001841">
    <property type="entry name" value="Znf_RING"/>
</dbReference>
<dbReference type="SUPFAM" id="SSF57850">
    <property type="entry name" value="RING/U-box"/>
    <property type="match status" value="1"/>
</dbReference>
<comment type="catalytic activity">
    <reaction evidence="1">
        <text>S-ubiquitinyl-[E2 ubiquitin-conjugating enzyme]-L-cysteine + [acceptor protein]-L-lysine = [E2 ubiquitin-conjugating enzyme]-L-cysteine + N(6)-ubiquitinyl-[acceptor protein]-L-lysine.</text>
        <dbReference type="EC" id="2.3.2.27"/>
    </reaction>
</comment>
<evidence type="ECO:0000256" key="4">
    <source>
        <dbReference type="ARBA" id="ARBA00012483"/>
    </source>
</evidence>
<comment type="pathway">
    <text evidence="3">Protein modification; protein ubiquitination.</text>
</comment>
<dbReference type="InterPro" id="IPR013083">
    <property type="entry name" value="Znf_RING/FYVE/PHD"/>
</dbReference>
<comment type="similarity">
    <text evidence="13">Belongs to the RING-type zinc finger family. ATL subfamily.</text>
</comment>
<evidence type="ECO:0000256" key="1">
    <source>
        <dbReference type="ARBA" id="ARBA00000900"/>
    </source>
</evidence>
<protein>
    <recommendedName>
        <fullName evidence="4">RING-type E3 ubiquitin transferase</fullName>
        <ecNumber evidence="4">2.3.2.27</ecNumber>
    </recommendedName>
</protein>
<evidence type="ECO:0000313" key="18">
    <source>
        <dbReference type="EMBL" id="KAF4357986.1"/>
    </source>
</evidence>
<gene>
    <name evidence="18" type="ORF">F8388_008494</name>
</gene>
<dbReference type="EC" id="2.3.2.27" evidence="4"/>
<dbReference type="GO" id="GO:0016020">
    <property type="term" value="C:membrane"/>
    <property type="evidence" value="ECO:0007669"/>
    <property type="project" value="UniProtKB-SubCell"/>
</dbReference>
<sequence>MGSLGSPKTWVPYLNNKDCSQGFCSLYCPQWCYMISPPPPPLDFPEDNHSSPNFSPLVVAIIGILVSAFLLVSYYTLISKYCGNMDQGRRFREDNNNNNQDDDFEEDHYPSDHEPWHVVTNGLDEALIKSITVCKYNKGDGFIDGTDCSVCLNEFQEEESVRLLPKCNHAFHIQCIDTWLRSHSNCPLCRAQVVCVNASTNPTQLPPPMAETSSSNETIEENPFREIENGVLGRDQNSERSSRAEELEIGNNGGNVRKTSSLRAFSDLEERHTVIEIRDEIRRSISMDHPGRNRVSIADILNHGNEEDEEEEEEEECSIEKNERRKGVSISVRNPVVMKRSFSSGRFFHGRGRNSSVIPI</sequence>
<keyword evidence="9" id="KW-0833">Ubl conjugation pathway</keyword>
<evidence type="ECO:0000256" key="8">
    <source>
        <dbReference type="ARBA" id="ARBA00022771"/>
    </source>
</evidence>
<evidence type="ECO:0000256" key="6">
    <source>
        <dbReference type="ARBA" id="ARBA00022692"/>
    </source>
</evidence>
<evidence type="ECO:0000256" key="15">
    <source>
        <dbReference type="SAM" id="MobiDB-lite"/>
    </source>
</evidence>
<evidence type="ECO:0000256" key="13">
    <source>
        <dbReference type="ARBA" id="ARBA00024209"/>
    </source>
</evidence>
<feature type="compositionally biased region" description="Acidic residues" evidence="15">
    <location>
        <begin position="306"/>
        <end position="317"/>
    </location>
</feature>
<keyword evidence="12 16" id="KW-0472">Membrane</keyword>
<feature type="domain" description="RING-type" evidence="17">
    <location>
        <begin position="148"/>
        <end position="190"/>
    </location>
</feature>
<feature type="region of interest" description="Disordered" evidence="15">
    <location>
        <begin position="304"/>
        <end position="325"/>
    </location>
</feature>
<keyword evidence="10" id="KW-0862">Zinc</keyword>
<evidence type="ECO:0000256" key="7">
    <source>
        <dbReference type="ARBA" id="ARBA00022723"/>
    </source>
</evidence>
<evidence type="ECO:0000256" key="2">
    <source>
        <dbReference type="ARBA" id="ARBA00004167"/>
    </source>
</evidence>
<evidence type="ECO:0000256" key="3">
    <source>
        <dbReference type="ARBA" id="ARBA00004906"/>
    </source>
</evidence>
<evidence type="ECO:0000256" key="14">
    <source>
        <dbReference type="PROSITE-ProRule" id="PRU00175"/>
    </source>
</evidence>
<dbReference type="CDD" id="cd16461">
    <property type="entry name" value="RING-H2_EL5-like"/>
    <property type="match status" value="1"/>
</dbReference>
<name>A0A7J6EI39_CANSA</name>
<evidence type="ECO:0000256" key="9">
    <source>
        <dbReference type="ARBA" id="ARBA00022786"/>
    </source>
</evidence>
<feature type="region of interest" description="Disordered" evidence="15">
    <location>
        <begin position="234"/>
        <end position="253"/>
    </location>
</feature>
<reference evidence="18 19" key="1">
    <citation type="journal article" date="2020" name="bioRxiv">
        <title>Sequence and annotation of 42 cannabis genomes reveals extensive copy number variation in cannabinoid synthesis and pathogen resistance genes.</title>
        <authorList>
            <person name="Mckernan K.J."/>
            <person name="Helbert Y."/>
            <person name="Kane L.T."/>
            <person name="Ebling H."/>
            <person name="Zhang L."/>
            <person name="Liu B."/>
            <person name="Eaton Z."/>
            <person name="Mclaughlin S."/>
            <person name="Kingan S."/>
            <person name="Baybayan P."/>
            <person name="Concepcion G."/>
            <person name="Jordan M."/>
            <person name="Riva A."/>
            <person name="Barbazuk W."/>
            <person name="Harkins T."/>
        </authorList>
    </citation>
    <scope>NUCLEOTIDE SEQUENCE [LARGE SCALE GENOMIC DNA]</scope>
    <source>
        <strain evidence="19">cv. Jamaican Lion 4</strain>
        <tissue evidence="18">Leaf</tissue>
    </source>
</reference>
<dbReference type="InterPro" id="IPR044600">
    <property type="entry name" value="ATL1/ATL16-like"/>
</dbReference>
<dbReference type="GO" id="GO:0061630">
    <property type="term" value="F:ubiquitin protein ligase activity"/>
    <property type="evidence" value="ECO:0007669"/>
    <property type="project" value="UniProtKB-EC"/>
</dbReference>
<evidence type="ECO:0000256" key="11">
    <source>
        <dbReference type="ARBA" id="ARBA00022989"/>
    </source>
</evidence>
<dbReference type="FunFam" id="3.30.40.10:FF:000233">
    <property type="entry name" value="RING-H2 finger protein ATL54"/>
    <property type="match status" value="1"/>
</dbReference>
<keyword evidence="7" id="KW-0479">Metal-binding</keyword>
<organism evidence="18 19">
    <name type="scientific">Cannabis sativa</name>
    <name type="common">Hemp</name>
    <name type="synonym">Marijuana</name>
    <dbReference type="NCBI Taxonomy" id="3483"/>
    <lineage>
        <taxon>Eukaryota</taxon>
        <taxon>Viridiplantae</taxon>
        <taxon>Streptophyta</taxon>
        <taxon>Embryophyta</taxon>
        <taxon>Tracheophyta</taxon>
        <taxon>Spermatophyta</taxon>
        <taxon>Magnoliopsida</taxon>
        <taxon>eudicotyledons</taxon>
        <taxon>Gunneridae</taxon>
        <taxon>Pentapetalae</taxon>
        <taxon>rosids</taxon>
        <taxon>fabids</taxon>
        <taxon>Rosales</taxon>
        <taxon>Cannabaceae</taxon>
        <taxon>Cannabis</taxon>
    </lineage>
</organism>
<keyword evidence="8 14" id="KW-0863">Zinc-finger</keyword>
<dbReference type="Gene3D" id="3.30.40.10">
    <property type="entry name" value="Zinc/RING finger domain, C3HC4 (zinc finger)"/>
    <property type="match status" value="1"/>
</dbReference>
<dbReference type="AlphaFoldDB" id="A0A7J6EI39"/>
<comment type="subcellular location">
    <subcellularLocation>
        <location evidence="2">Membrane</location>
        <topology evidence="2">Single-pass membrane protein</topology>
    </subcellularLocation>
</comment>
<dbReference type="Proteomes" id="UP000525078">
    <property type="component" value="Unassembled WGS sequence"/>
</dbReference>
<evidence type="ECO:0000259" key="17">
    <source>
        <dbReference type="PROSITE" id="PS50089"/>
    </source>
</evidence>
<evidence type="ECO:0000256" key="16">
    <source>
        <dbReference type="SAM" id="Phobius"/>
    </source>
</evidence>
<dbReference type="PANTHER" id="PTHR46913">
    <property type="entry name" value="RING-H2 FINGER PROTEIN ATL16"/>
    <property type="match status" value="1"/>
</dbReference>
<comment type="caution">
    <text evidence="18">The sequence shown here is derived from an EMBL/GenBank/DDBJ whole genome shotgun (WGS) entry which is preliminary data.</text>
</comment>
<dbReference type="SMART" id="SM00184">
    <property type="entry name" value="RING"/>
    <property type="match status" value="1"/>
</dbReference>
<keyword evidence="6 16" id="KW-0812">Transmembrane</keyword>
<feature type="compositionally biased region" description="Basic and acidic residues" evidence="15">
    <location>
        <begin position="236"/>
        <end position="246"/>
    </location>
</feature>
<evidence type="ECO:0000256" key="12">
    <source>
        <dbReference type="ARBA" id="ARBA00023136"/>
    </source>
</evidence>
<evidence type="ECO:0000313" key="19">
    <source>
        <dbReference type="Proteomes" id="UP000525078"/>
    </source>
</evidence>
<dbReference type="GO" id="GO:0016567">
    <property type="term" value="P:protein ubiquitination"/>
    <property type="evidence" value="ECO:0007669"/>
    <property type="project" value="UniProtKB-UniPathway"/>
</dbReference>
<proteinExistence type="inferred from homology"/>
<keyword evidence="11 16" id="KW-1133">Transmembrane helix</keyword>
<accession>A0A7J6EI39</accession>
<dbReference type="EMBL" id="JAATIP010000229">
    <property type="protein sequence ID" value="KAF4357986.1"/>
    <property type="molecule type" value="Genomic_DNA"/>
</dbReference>
<dbReference type="UniPathway" id="UPA00143"/>
<keyword evidence="5" id="KW-0808">Transferase</keyword>
<dbReference type="PANTHER" id="PTHR46913:SF1">
    <property type="entry name" value="RING-H2 FINGER PROTEIN ATL16"/>
    <property type="match status" value="1"/>
</dbReference>